<keyword evidence="5" id="KW-1133">Transmembrane helix</keyword>
<evidence type="ECO:0000256" key="1">
    <source>
        <dbReference type="ARBA" id="ARBA00004141"/>
    </source>
</evidence>
<evidence type="ECO:0000256" key="3">
    <source>
        <dbReference type="ARBA" id="ARBA00022692"/>
    </source>
</evidence>
<keyword evidence="3" id="KW-0812">Transmembrane</keyword>
<evidence type="ECO:0000256" key="4">
    <source>
        <dbReference type="ARBA" id="ARBA00022821"/>
    </source>
</evidence>
<dbReference type="Proteomes" id="UP001206925">
    <property type="component" value="Unassembled WGS sequence"/>
</dbReference>
<keyword evidence="7" id="KW-0568">Pathogenesis-related protein</keyword>
<proteinExistence type="inferred from homology"/>
<reference evidence="9" key="1">
    <citation type="submission" date="2022-06" db="EMBL/GenBank/DDBJ databases">
        <title>Uncovering the hologenomic basis of an extraordinary plant invasion.</title>
        <authorList>
            <person name="Bieker V.C."/>
            <person name="Martin M.D."/>
            <person name="Gilbert T."/>
            <person name="Hodgins K."/>
            <person name="Battlay P."/>
            <person name="Petersen B."/>
            <person name="Wilson J."/>
        </authorList>
    </citation>
    <scope>NUCLEOTIDE SEQUENCE</scope>
    <source>
        <strain evidence="9">AA19_3_7</strain>
        <tissue evidence="9">Leaf</tissue>
    </source>
</reference>
<dbReference type="Pfam" id="PF03094">
    <property type="entry name" value="Mlo"/>
    <property type="match status" value="1"/>
</dbReference>
<dbReference type="EMBL" id="JAMZMK010000368">
    <property type="protein sequence ID" value="KAI7756471.1"/>
    <property type="molecule type" value="Genomic_DNA"/>
</dbReference>
<gene>
    <name evidence="9" type="ORF">M8C21_018488</name>
</gene>
<dbReference type="GO" id="GO:0016020">
    <property type="term" value="C:membrane"/>
    <property type="evidence" value="ECO:0007669"/>
    <property type="project" value="UniProtKB-SubCell"/>
</dbReference>
<evidence type="ECO:0000256" key="7">
    <source>
        <dbReference type="ARBA" id="ARBA00023265"/>
    </source>
</evidence>
<feature type="region of interest" description="Disordered" evidence="8">
    <location>
        <begin position="1"/>
        <end position="91"/>
    </location>
</feature>
<dbReference type="GO" id="GO:0006952">
    <property type="term" value="P:defense response"/>
    <property type="evidence" value="ECO:0007669"/>
    <property type="project" value="UniProtKB-KW"/>
</dbReference>
<comment type="subcellular location">
    <subcellularLocation>
        <location evidence="1">Membrane</location>
        <topology evidence="1">Multi-pass membrane protein</topology>
    </subcellularLocation>
</comment>
<keyword evidence="4" id="KW-0611">Plant defense</keyword>
<keyword evidence="6" id="KW-0472">Membrane</keyword>
<comment type="caution">
    <text evidence="9">The sequence shown here is derived from an EMBL/GenBank/DDBJ whole genome shotgun (WGS) entry which is preliminary data.</text>
</comment>
<sequence>MGSKMKRSIFDDQTSKALKHWHKNASKRRESKGRSGHLPTKSLKLNSPSTNAQTHGTPPATNSPTQATNVAASVDIPQDKQKSTSSTPNLL</sequence>
<organism evidence="9 10">
    <name type="scientific">Ambrosia artemisiifolia</name>
    <name type="common">Common ragweed</name>
    <dbReference type="NCBI Taxonomy" id="4212"/>
    <lineage>
        <taxon>Eukaryota</taxon>
        <taxon>Viridiplantae</taxon>
        <taxon>Streptophyta</taxon>
        <taxon>Embryophyta</taxon>
        <taxon>Tracheophyta</taxon>
        <taxon>Spermatophyta</taxon>
        <taxon>Magnoliopsida</taxon>
        <taxon>eudicotyledons</taxon>
        <taxon>Gunneridae</taxon>
        <taxon>Pentapetalae</taxon>
        <taxon>asterids</taxon>
        <taxon>campanulids</taxon>
        <taxon>Asterales</taxon>
        <taxon>Asteraceae</taxon>
        <taxon>Asteroideae</taxon>
        <taxon>Heliantheae alliance</taxon>
        <taxon>Heliantheae</taxon>
        <taxon>Ambrosia</taxon>
    </lineage>
</organism>
<feature type="compositionally biased region" description="Basic residues" evidence="8">
    <location>
        <begin position="17"/>
        <end position="35"/>
    </location>
</feature>
<name>A0AAD5DD07_AMBAR</name>
<feature type="compositionally biased region" description="Polar residues" evidence="8">
    <location>
        <begin position="43"/>
        <end position="71"/>
    </location>
</feature>
<evidence type="ECO:0000256" key="2">
    <source>
        <dbReference type="ARBA" id="ARBA00006574"/>
    </source>
</evidence>
<evidence type="ECO:0000313" key="10">
    <source>
        <dbReference type="Proteomes" id="UP001206925"/>
    </source>
</evidence>
<comment type="similarity">
    <text evidence="2">Belongs to the MLO family.</text>
</comment>
<dbReference type="AlphaFoldDB" id="A0AAD5DD07"/>
<dbReference type="InterPro" id="IPR004326">
    <property type="entry name" value="Mlo"/>
</dbReference>
<protein>
    <submittedName>
        <fullName evidence="9">Uncharacterized protein</fullName>
    </submittedName>
</protein>
<evidence type="ECO:0000256" key="5">
    <source>
        <dbReference type="ARBA" id="ARBA00022989"/>
    </source>
</evidence>
<evidence type="ECO:0000256" key="8">
    <source>
        <dbReference type="SAM" id="MobiDB-lite"/>
    </source>
</evidence>
<accession>A0AAD5DD07</accession>
<keyword evidence="10" id="KW-1185">Reference proteome</keyword>
<evidence type="ECO:0000313" key="9">
    <source>
        <dbReference type="EMBL" id="KAI7756471.1"/>
    </source>
</evidence>
<evidence type="ECO:0000256" key="6">
    <source>
        <dbReference type="ARBA" id="ARBA00023136"/>
    </source>
</evidence>